<dbReference type="PANTHER" id="PTHR23073">
    <property type="entry name" value="26S PROTEASOME REGULATORY SUBUNIT"/>
    <property type="match status" value="1"/>
</dbReference>
<evidence type="ECO:0000256" key="5">
    <source>
        <dbReference type="ARBA" id="ARBA00022942"/>
    </source>
</evidence>
<dbReference type="InterPro" id="IPR027417">
    <property type="entry name" value="P-loop_NTPase"/>
</dbReference>
<dbReference type="EMBL" id="LNQE01001498">
    <property type="protein sequence ID" value="KUG16415.1"/>
    <property type="molecule type" value="Genomic_DNA"/>
</dbReference>
<dbReference type="InterPro" id="IPR050221">
    <property type="entry name" value="26S_Proteasome_ATPase"/>
</dbReference>
<reference evidence="8" key="1">
    <citation type="journal article" date="2015" name="Proc. Natl. Acad. Sci. U.S.A.">
        <title>Networks of energetic and metabolic interactions define dynamics in microbial communities.</title>
        <authorList>
            <person name="Embree M."/>
            <person name="Liu J.K."/>
            <person name="Al-Bassam M.M."/>
            <person name="Zengler K."/>
        </authorList>
    </citation>
    <scope>NUCLEOTIDE SEQUENCE</scope>
</reference>
<dbReference type="PROSITE" id="PS00674">
    <property type="entry name" value="AAA"/>
    <property type="match status" value="1"/>
</dbReference>
<gene>
    <name evidence="8" type="ORF">ASZ90_013898</name>
</gene>
<keyword evidence="3" id="KW-0547">Nucleotide-binding</keyword>
<proteinExistence type="inferred from homology"/>
<accession>A0A0W8F6C1</accession>
<name>A0A0W8F6C1_9ZZZZ</name>
<dbReference type="Gene3D" id="3.40.50.300">
    <property type="entry name" value="P-loop containing nucleotide triphosphate hydrolases"/>
    <property type="match status" value="1"/>
</dbReference>
<evidence type="ECO:0000259" key="7">
    <source>
        <dbReference type="SMART" id="SM00382"/>
    </source>
</evidence>
<organism evidence="8">
    <name type="scientific">hydrocarbon metagenome</name>
    <dbReference type="NCBI Taxonomy" id="938273"/>
    <lineage>
        <taxon>unclassified sequences</taxon>
        <taxon>metagenomes</taxon>
        <taxon>ecological metagenomes</taxon>
    </lineage>
</organism>
<dbReference type="GO" id="GO:0000502">
    <property type="term" value="C:proteasome complex"/>
    <property type="evidence" value="ECO:0007669"/>
    <property type="project" value="UniProtKB-KW"/>
</dbReference>
<dbReference type="InterPro" id="IPR012340">
    <property type="entry name" value="NA-bd_OB-fold"/>
</dbReference>
<evidence type="ECO:0000256" key="3">
    <source>
        <dbReference type="ARBA" id="ARBA00022741"/>
    </source>
</evidence>
<feature type="domain" description="AAA+ ATPase" evidence="7">
    <location>
        <begin position="214"/>
        <end position="353"/>
    </location>
</feature>
<dbReference type="InterPro" id="IPR003593">
    <property type="entry name" value="AAA+_ATPase"/>
</dbReference>
<evidence type="ECO:0000256" key="6">
    <source>
        <dbReference type="SAM" id="Coils"/>
    </source>
</evidence>
<dbReference type="InterPro" id="IPR003959">
    <property type="entry name" value="ATPase_AAA_core"/>
</dbReference>
<dbReference type="Gene3D" id="1.10.8.60">
    <property type="match status" value="1"/>
</dbReference>
<dbReference type="GO" id="GO:0016887">
    <property type="term" value="F:ATP hydrolysis activity"/>
    <property type="evidence" value="ECO:0007669"/>
    <property type="project" value="InterPro"/>
</dbReference>
<evidence type="ECO:0000256" key="4">
    <source>
        <dbReference type="ARBA" id="ARBA00022840"/>
    </source>
</evidence>
<dbReference type="GO" id="GO:0005524">
    <property type="term" value="F:ATP binding"/>
    <property type="evidence" value="ECO:0007669"/>
    <property type="project" value="UniProtKB-KW"/>
</dbReference>
<keyword evidence="4" id="KW-0067">ATP-binding</keyword>
<dbReference type="SMART" id="SM00382">
    <property type="entry name" value="AAA"/>
    <property type="match status" value="1"/>
</dbReference>
<keyword evidence="5 8" id="KW-0647">Proteasome</keyword>
<dbReference type="Pfam" id="PF00004">
    <property type="entry name" value="AAA"/>
    <property type="match status" value="1"/>
</dbReference>
<protein>
    <submittedName>
        <fullName evidence="8">Proteasome-activating aaa-atpase (Pan), archaeal</fullName>
    </submittedName>
</protein>
<evidence type="ECO:0000256" key="2">
    <source>
        <dbReference type="ARBA" id="ARBA00022490"/>
    </source>
</evidence>
<dbReference type="FunFam" id="3.40.50.300:FF:000030">
    <property type="entry name" value="26S protease regulatory subunit 8"/>
    <property type="match status" value="1"/>
</dbReference>
<dbReference type="Pfam" id="PF17862">
    <property type="entry name" value="AAA_lid_3"/>
    <property type="match status" value="1"/>
</dbReference>
<evidence type="ECO:0000256" key="1">
    <source>
        <dbReference type="ARBA" id="ARBA00006914"/>
    </source>
</evidence>
<dbReference type="AlphaFoldDB" id="A0A0W8F6C1"/>
<comment type="similarity">
    <text evidence="1">Belongs to the AAA ATPase family.</text>
</comment>
<dbReference type="InterPro" id="IPR003960">
    <property type="entry name" value="ATPase_AAA_CS"/>
</dbReference>
<dbReference type="InterPro" id="IPR041569">
    <property type="entry name" value="AAA_lid_3"/>
</dbReference>
<dbReference type="SUPFAM" id="SSF52540">
    <property type="entry name" value="P-loop containing nucleoside triphosphate hydrolases"/>
    <property type="match status" value="1"/>
</dbReference>
<keyword evidence="6" id="KW-0175">Coiled coil</keyword>
<comment type="caution">
    <text evidence="8">The sequence shown here is derived from an EMBL/GenBank/DDBJ whole genome shotgun (WGS) entry which is preliminary data.</text>
</comment>
<keyword evidence="2" id="KW-0963">Cytoplasm</keyword>
<evidence type="ECO:0000313" key="8">
    <source>
        <dbReference type="EMBL" id="KUG16415.1"/>
    </source>
</evidence>
<dbReference type="NCBIfam" id="NF003069">
    <property type="entry name" value="PRK03992.1"/>
    <property type="match status" value="1"/>
</dbReference>
<feature type="coiled-coil region" evidence="6">
    <location>
        <begin position="48"/>
        <end position="103"/>
    </location>
</feature>
<sequence length="438" mass="49004">MPRSICHIPPASFRDEFISLENSVPDYMSESTAFSGQDTIQETFLKRIAALESDTKSLAEELETTRMEREEVRAKLFESLIANKKYLREVERLKKENLLLKRMPLFLATVVEMGPDYVLLRQHGNNQEFITTVAPEMMEQLQPNSRVAINNSLTVVRILERSVDVRAKVMELVELPDVSYDQVGGLEAQIQEVRETVELPLTNPEIFQDIGIEPPRGVLLYGLPGTGKTMLAKAVAHESKATFIHMSGSELVHKFIGEGAQLVRDIFQMAREKAPSIIFIDEIDAVGSIRTHDGTTGSAEVNRTMMQLLAEMDGFRTRGDIRIIAATNRIDILDPALLRPGRFDRIIEIPMPSLVGRLKILEIHTRKMRKAEDVNLAEIATVTDEASGADLKSIAVEAGMNALRRNATIVSKDDFDKGIKKVLGDEIDGSEESLRMFS</sequence>
<dbReference type="Gene3D" id="2.40.50.140">
    <property type="entry name" value="Nucleic acid-binding proteins"/>
    <property type="match status" value="1"/>
</dbReference>